<dbReference type="Proteomes" id="UP001391051">
    <property type="component" value="Unassembled WGS sequence"/>
</dbReference>
<feature type="compositionally biased region" description="Polar residues" evidence="1">
    <location>
        <begin position="7"/>
        <end position="44"/>
    </location>
</feature>
<sequence>MSGVAYFTQSRLSNPDQPFTDKSSCSPPAYSELTSTRRGSKWTSPTCIRDCPPGAPPGHMAARRLVKSAPARCLPVPRVPLGRRLPAGSAAGLPVPVPRLRTLYLADADQVRIDPGGRNLLVSGNAFSVSPPISDDEMSITGYRYYGASHTCPVYAISNKADENSPLMRYRSEKGGEIAANKPHLWRNMHISDIRHRWRGPFPYYQSLRRLEIRFLADLEHAPRRNPARAAAPSASHYAPGVVHSGAKGCASRPLPVSMVCLSTGPTARPNHDQSVQASRAACSTVYGVVCGGYTLISRLVPPYAAYTLTLRRFHQPCQLSLVFSGSRVPLISAVLFVALDSFDPDRATLSHHGITHANKPGLVPPQSTSIMYKTKLVPNRFSSLFLSHHLSSPRPVSSCIPPTDPGSKQPKPTIPNKKMHAQSSLVALCGMVSLALGSVEVRPDDPYAFLAAEATSYEDLAVRVSAFVAASGEPHEPVPSPVVTPAQQQAMDELIKSMQPVERRNGTLAARQGGTTCRSYAPAYAPDMVRCVNYLASLGQQECRVGNRAYIHSQMCHDKSAYITAASGVHDRATNCATVAREAGHIMDMCTTATSEQISGYGFLEDDRYIEIILSGEPPFVVG</sequence>
<feature type="region of interest" description="Disordered" evidence="1">
    <location>
        <begin position="1"/>
        <end position="44"/>
    </location>
</feature>
<name>A0ABR1QZ47_9PEZI</name>
<proteinExistence type="predicted"/>
<feature type="region of interest" description="Disordered" evidence="1">
    <location>
        <begin position="394"/>
        <end position="417"/>
    </location>
</feature>
<evidence type="ECO:0000256" key="1">
    <source>
        <dbReference type="SAM" id="MobiDB-lite"/>
    </source>
</evidence>
<dbReference type="GeneID" id="92071547"/>
<keyword evidence="3" id="KW-1185">Reference proteome</keyword>
<comment type="caution">
    <text evidence="2">The sequence shown here is derived from an EMBL/GenBank/DDBJ whole genome shotgun (WGS) entry which is preliminary data.</text>
</comment>
<evidence type="ECO:0008006" key="4">
    <source>
        <dbReference type="Google" id="ProtNLM"/>
    </source>
</evidence>
<evidence type="ECO:0000313" key="2">
    <source>
        <dbReference type="EMBL" id="KAK7967986.1"/>
    </source>
</evidence>
<evidence type="ECO:0000313" key="3">
    <source>
        <dbReference type="Proteomes" id="UP001391051"/>
    </source>
</evidence>
<gene>
    <name evidence="2" type="ORF">PG986_002263</name>
</gene>
<protein>
    <recommendedName>
        <fullName evidence="4">Deuterolysin</fullName>
    </recommendedName>
</protein>
<dbReference type="EMBL" id="JAQQWE010000001">
    <property type="protein sequence ID" value="KAK7967986.1"/>
    <property type="molecule type" value="Genomic_DNA"/>
</dbReference>
<accession>A0ABR1QZ47</accession>
<organism evidence="2 3">
    <name type="scientific">Apiospora aurea</name>
    <dbReference type="NCBI Taxonomy" id="335848"/>
    <lineage>
        <taxon>Eukaryota</taxon>
        <taxon>Fungi</taxon>
        <taxon>Dikarya</taxon>
        <taxon>Ascomycota</taxon>
        <taxon>Pezizomycotina</taxon>
        <taxon>Sordariomycetes</taxon>
        <taxon>Xylariomycetidae</taxon>
        <taxon>Amphisphaeriales</taxon>
        <taxon>Apiosporaceae</taxon>
        <taxon>Apiospora</taxon>
    </lineage>
</organism>
<reference evidence="2 3" key="1">
    <citation type="submission" date="2023-01" db="EMBL/GenBank/DDBJ databases">
        <title>Analysis of 21 Apiospora genomes using comparative genomics revels a genus with tremendous synthesis potential of carbohydrate active enzymes and secondary metabolites.</title>
        <authorList>
            <person name="Sorensen T."/>
        </authorList>
    </citation>
    <scope>NUCLEOTIDE SEQUENCE [LARGE SCALE GENOMIC DNA]</scope>
    <source>
        <strain evidence="2 3">CBS 24483</strain>
    </source>
</reference>
<dbReference type="RefSeq" id="XP_066707378.1">
    <property type="nucleotide sequence ID" value="XM_066838485.1"/>
</dbReference>